<dbReference type="RefSeq" id="WP_090223089.1">
    <property type="nucleotide sequence ID" value="NZ_CP026721.1"/>
</dbReference>
<protein>
    <submittedName>
        <fullName evidence="1">CRISPR-associated DxTHG motif protein</fullName>
    </submittedName>
</protein>
<dbReference type="SUPFAM" id="SSF160980">
    <property type="entry name" value="SSO1389-like"/>
    <property type="match status" value="1"/>
</dbReference>
<keyword evidence="2" id="KW-1185">Reference proteome</keyword>
<proteinExistence type="predicted"/>
<reference evidence="1 2" key="1">
    <citation type="submission" date="2018-01" db="EMBL/GenBank/DDBJ databases">
        <title>The whole genome sequencing and assembly of Fervidobacterium changbaicum CBS-1 strain.</title>
        <authorList>
            <person name="Kim J.-Y."/>
            <person name="Park M.-K."/>
            <person name="Yi H."/>
            <person name="Bahn Y.-S."/>
            <person name="Kim J.F."/>
            <person name="Lee D.-W."/>
        </authorList>
    </citation>
    <scope>NUCLEOTIDE SEQUENCE [LARGE SCALE GENOMIC DNA]</scope>
    <source>
        <strain evidence="1 2">CBS-1</strain>
    </source>
</reference>
<dbReference type="EMBL" id="CP026721">
    <property type="protein sequence ID" value="QAV33178.1"/>
    <property type="molecule type" value="Genomic_DNA"/>
</dbReference>
<dbReference type="Proteomes" id="UP000288947">
    <property type="component" value="Chromosome"/>
</dbReference>
<dbReference type="NCBIfam" id="TIGR02549">
    <property type="entry name" value="CRISPR_DxTHG"/>
    <property type="match status" value="1"/>
</dbReference>
<accession>A0ABX5QSM4</accession>
<organism evidence="1 2">
    <name type="scientific">Fervidobacterium changbaicum</name>
    <dbReference type="NCBI Taxonomy" id="310769"/>
    <lineage>
        <taxon>Bacteria</taxon>
        <taxon>Thermotogati</taxon>
        <taxon>Thermotogota</taxon>
        <taxon>Thermotogae</taxon>
        <taxon>Thermotogales</taxon>
        <taxon>Fervidobacteriaceae</taxon>
        <taxon>Fervidobacterium</taxon>
    </lineage>
</organism>
<sequence length="527" mass="61037">MTKLLTFLGTGSYQESEVFIDDFRTKQKIFPLALVEFFKSQGKDLEVIFFLTRGAYETFQKEQVKEFCESRGISVKIVDISEDEKVADFVKKIIPRVQDGDEVILDVTHSFRMLPMMALIISLYLKELKQIQVKIIYGKYDRDIKTTRCTDITEMSETIDWIYGTKLFTNYGFATQLSELIKKQNEKYYKNNHKKNADRPTKLGILSDDLTKVSESIRLGSIQLIRNSLSKFFKDISDEKLKRDVSEFVPHFAPLFEKLVERYKAFHIENESLILNEEELKSEAELVKFYVQTGDYGMALRLAREYIKNVLLYKMGKHDEFLNISERESLPVKSNVLFDARNHFAHFGFNNLPVSPDKIRAALNDLIEKIENGNLDVFFNEFTPEKNLKAILTPLGTTQGALYTVLKNYNADLLVILTSEEGNKLVDEIVEKSEFRGEVRTIIIKDPFSGVTEIRDILSKAENYLENAREIIVNITGGTTFMTYIIERIRDRIRYGKSIKSVIAFDERPYDEQRKNPYVVGKILEIA</sequence>
<evidence type="ECO:0000313" key="1">
    <source>
        <dbReference type="EMBL" id="QAV33178.1"/>
    </source>
</evidence>
<dbReference type="InterPro" id="IPR013383">
    <property type="entry name" value="CRISPR-assoc_prot_DxTHG_CS"/>
</dbReference>
<name>A0ABX5QSM4_9BACT</name>
<evidence type="ECO:0000313" key="2">
    <source>
        <dbReference type="Proteomes" id="UP000288947"/>
    </source>
</evidence>
<gene>
    <name evidence="1" type="ORF">CBS1_05185</name>
</gene>